<dbReference type="Gene3D" id="2.160.20.70">
    <property type="match status" value="1"/>
</dbReference>
<dbReference type="Gene3D" id="1.20.58.1250">
    <property type="entry name" value="Tubulin Binding Cofactor C, N-terminal domain"/>
    <property type="match status" value="1"/>
</dbReference>
<dbReference type="GO" id="GO:0005737">
    <property type="term" value="C:cytoplasm"/>
    <property type="evidence" value="ECO:0007669"/>
    <property type="project" value="UniProtKB-SubCell"/>
</dbReference>
<dbReference type="InterPro" id="IPR016098">
    <property type="entry name" value="CAP/MinC_C"/>
</dbReference>
<keyword evidence="9" id="KW-1185">Reference proteome</keyword>
<keyword evidence="3" id="KW-0963">Cytoplasm</keyword>
<evidence type="ECO:0000256" key="2">
    <source>
        <dbReference type="ARBA" id="ARBA00008848"/>
    </source>
</evidence>
<dbReference type="InterPro" id="IPR031925">
    <property type="entry name" value="TBCC_N"/>
</dbReference>
<dbReference type="Pfam" id="PF16752">
    <property type="entry name" value="TBCC_N"/>
    <property type="match status" value="1"/>
</dbReference>
<dbReference type="Pfam" id="PF07986">
    <property type="entry name" value="TBCC"/>
    <property type="match status" value="1"/>
</dbReference>
<proteinExistence type="inferred from homology"/>
<feature type="compositionally biased region" description="Polar residues" evidence="6">
    <location>
        <begin position="119"/>
        <end position="129"/>
    </location>
</feature>
<name>A0AAD6TQL0_9AGAR</name>
<dbReference type="PANTHER" id="PTHR15139:SF0">
    <property type="entry name" value="TUBULIN-SPECIFIC CHAPERONE C"/>
    <property type="match status" value="1"/>
</dbReference>
<evidence type="ECO:0000256" key="1">
    <source>
        <dbReference type="ARBA" id="ARBA00004496"/>
    </source>
</evidence>
<comment type="caution">
    <text evidence="8">The sequence shown here is derived from an EMBL/GenBank/DDBJ whole genome shotgun (WGS) entry which is preliminary data.</text>
</comment>
<dbReference type="InterPro" id="IPR027684">
    <property type="entry name" value="TBCC"/>
</dbReference>
<dbReference type="InterPro" id="IPR012945">
    <property type="entry name" value="Tubulin-bd_cofactor_C_dom"/>
</dbReference>
<dbReference type="GO" id="GO:0007021">
    <property type="term" value="P:tubulin complex assembly"/>
    <property type="evidence" value="ECO:0007669"/>
    <property type="project" value="TreeGrafter"/>
</dbReference>
<evidence type="ECO:0000313" key="9">
    <source>
        <dbReference type="Proteomes" id="UP001222325"/>
    </source>
</evidence>
<evidence type="ECO:0000256" key="4">
    <source>
        <dbReference type="ARBA" id="ARBA00022990"/>
    </source>
</evidence>
<sequence>MSDSTWSFSQTFASEFQTSRAELESRVDLVKAPITADALNTLSSDLAKLTKTLADATGSVPSYDQRQYELQLKSLEKSLENLRASLPKSKFAFKRKAPAASSSIPPSPVPRAVPDAASQQQLSSISTNPTLSSHSFRYLSRDSLPSASQASDLTISDLNSCIVNLLPAIDGKPLAEGGALEISALHIRNLTDTILLLPVIRGSVLLHDLRRCILVVGCHQFRMHTSTDVDVYLSIPSTPIIEHCSRIRFTSYPTALSPKETYSNFFSVQDFSHIKATPSPNWSAMPTDALVRRWPVSTISSEKELTDILDTLLPR</sequence>
<dbReference type="InterPro" id="IPR017901">
    <property type="entry name" value="C-CAP_CF_C-like"/>
</dbReference>
<dbReference type="Proteomes" id="UP001222325">
    <property type="component" value="Unassembled WGS sequence"/>
</dbReference>
<dbReference type="GO" id="GO:0007023">
    <property type="term" value="P:post-chaperonin tubulin folding pathway"/>
    <property type="evidence" value="ECO:0007669"/>
    <property type="project" value="InterPro"/>
</dbReference>
<dbReference type="AlphaFoldDB" id="A0AAD6TQL0"/>
<dbReference type="EMBL" id="JARJCN010000103">
    <property type="protein sequence ID" value="KAJ7075112.1"/>
    <property type="molecule type" value="Genomic_DNA"/>
</dbReference>
<gene>
    <name evidence="8" type="ORF">B0H15DRAFT_867904</name>
</gene>
<feature type="region of interest" description="Disordered" evidence="6">
    <location>
        <begin position="97"/>
        <end position="129"/>
    </location>
</feature>
<keyword evidence="4" id="KW-0007">Acetylation</keyword>
<evidence type="ECO:0000256" key="5">
    <source>
        <dbReference type="ARBA" id="ARBA00026055"/>
    </source>
</evidence>
<accession>A0AAD6TQL0</accession>
<evidence type="ECO:0000313" key="8">
    <source>
        <dbReference type="EMBL" id="KAJ7075112.1"/>
    </source>
</evidence>
<comment type="similarity">
    <text evidence="2">Belongs to the TBCC family.</text>
</comment>
<protein>
    <submittedName>
        <fullName evidence="8">Tubulin binding cofactor C-domain-containing protein</fullName>
    </submittedName>
</protein>
<organism evidence="8 9">
    <name type="scientific">Mycena belliarum</name>
    <dbReference type="NCBI Taxonomy" id="1033014"/>
    <lineage>
        <taxon>Eukaryota</taxon>
        <taxon>Fungi</taxon>
        <taxon>Dikarya</taxon>
        <taxon>Basidiomycota</taxon>
        <taxon>Agaricomycotina</taxon>
        <taxon>Agaricomycetes</taxon>
        <taxon>Agaricomycetidae</taxon>
        <taxon>Agaricales</taxon>
        <taxon>Marasmiineae</taxon>
        <taxon>Mycenaceae</taxon>
        <taxon>Mycena</taxon>
    </lineage>
</organism>
<feature type="domain" description="C-CAP/cofactor C-like" evidence="7">
    <location>
        <begin position="145"/>
        <end position="273"/>
    </location>
</feature>
<evidence type="ECO:0000259" key="7">
    <source>
        <dbReference type="PROSITE" id="PS51329"/>
    </source>
</evidence>
<dbReference type="PANTHER" id="PTHR15139">
    <property type="entry name" value="TUBULIN FOLDING COFACTOR C"/>
    <property type="match status" value="1"/>
</dbReference>
<evidence type="ECO:0000256" key="6">
    <source>
        <dbReference type="SAM" id="MobiDB-lite"/>
    </source>
</evidence>
<evidence type="ECO:0000256" key="3">
    <source>
        <dbReference type="ARBA" id="ARBA00022490"/>
    </source>
</evidence>
<dbReference type="InterPro" id="IPR038397">
    <property type="entry name" value="TBCC_N_sf"/>
</dbReference>
<comment type="subcellular location">
    <subcellularLocation>
        <location evidence="1">Cytoplasm</location>
    </subcellularLocation>
</comment>
<comment type="subunit">
    <text evidence="5">Supercomplex made of cofactors A to E. Cofactors A and D function by capturing and stabilizing tubulin in a quasi-native conformation. Cofactor E binds to the cofactor D-tubulin complex; interaction with cofactor C then causes the release of tubulin polypeptides that are committed to the native state.</text>
</comment>
<dbReference type="PROSITE" id="PS51329">
    <property type="entry name" value="C_CAP_COFACTOR_C"/>
    <property type="match status" value="1"/>
</dbReference>
<reference evidence="8" key="1">
    <citation type="submission" date="2023-03" db="EMBL/GenBank/DDBJ databases">
        <title>Massive genome expansion in bonnet fungi (Mycena s.s.) driven by repeated elements and novel gene families across ecological guilds.</title>
        <authorList>
            <consortium name="Lawrence Berkeley National Laboratory"/>
            <person name="Harder C.B."/>
            <person name="Miyauchi S."/>
            <person name="Viragh M."/>
            <person name="Kuo A."/>
            <person name="Thoen E."/>
            <person name="Andreopoulos B."/>
            <person name="Lu D."/>
            <person name="Skrede I."/>
            <person name="Drula E."/>
            <person name="Henrissat B."/>
            <person name="Morin E."/>
            <person name="Kohler A."/>
            <person name="Barry K."/>
            <person name="LaButti K."/>
            <person name="Morin E."/>
            <person name="Salamov A."/>
            <person name="Lipzen A."/>
            <person name="Mereny Z."/>
            <person name="Hegedus B."/>
            <person name="Baldrian P."/>
            <person name="Stursova M."/>
            <person name="Weitz H."/>
            <person name="Taylor A."/>
            <person name="Grigoriev I.V."/>
            <person name="Nagy L.G."/>
            <person name="Martin F."/>
            <person name="Kauserud H."/>
        </authorList>
    </citation>
    <scope>NUCLEOTIDE SEQUENCE</scope>
    <source>
        <strain evidence="8">CBHHK173m</strain>
    </source>
</reference>
<dbReference type="GO" id="GO:0015631">
    <property type="term" value="F:tubulin binding"/>
    <property type="evidence" value="ECO:0007669"/>
    <property type="project" value="InterPro"/>
</dbReference>